<keyword evidence="1" id="KW-0067">ATP-binding</keyword>
<feature type="non-terminal residue" evidence="2">
    <location>
        <position position="56"/>
    </location>
</feature>
<dbReference type="EMBL" id="KK583434">
    <property type="protein sequence ID" value="KDO18447.1"/>
    <property type="molecule type" value="Genomic_DNA"/>
</dbReference>
<dbReference type="PROSITE" id="PS00107">
    <property type="entry name" value="PROTEIN_KINASE_ATP"/>
    <property type="match status" value="1"/>
</dbReference>
<evidence type="ECO:0008006" key="4">
    <source>
        <dbReference type="Google" id="ProtNLM"/>
    </source>
</evidence>
<dbReference type="GeneID" id="24137831"/>
<evidence type="ECO:0000313" key="2">
    <source>
        <dbReference type="EMBL" id="KDO18447.1"/>
    </source>
</evidence>
<dbReference type="InterPro" id="IPR017441">
    <property type="entry name" value="Protein_kinase_ATP_BS"/>
</dbReference>
<dbReference type="SUPFAM" id="SSF56112">
    <property type="entry name" value="Protein kinase-like (PK-like)"/>
    <property type="match status" value="1"/>
</dbReference>
<accession>A0A067BUZ5</accession>
<keyword evidence="3" id="KW-1185">Reference proteome</keyword>
<feature type="binding site" evidence="1">
    <location>
        <position position="42"/>
    </location>
    <ligand>
        <name>ATP</name>
        <dbReference type="ChEBI" id="CHEBI:30616"/>
    </ligand>
</feature>
<protein>
    <recommendedName>
        <fullName evidence="4">Protein kinase domain-containing protein</fullName>
    </recommendedName>
</protein>
<dbReference type="GO" id="GO:0005524">
    <property type="term" value="F:ATP binding"/>
    <property type="evidence" value="ECO:0007669"/>
    <property type="project" value="UniProtKB-UniRule"/>
</dbReference>
<dbReference type="Proteomes" id="UP000030745">
    <property type="component" value="Unassembled WGS sequence"/>
</dbReference>
<evidence type="ECO:0000313" key="3">
    <source>
        <dbReference type="Proteomes" id="UP000030745"/>
    </source>
</evidence>
<dbReference type="AlphaFoldDB" id="A0A067BUZ5"/>
<evidence type="ECO:0000256" key="1">
    <source>
        <dbReference type="PROSITE-ProRule" id="PRU10141"/>
    </source>
</evidence>
<dbReference type="VEuPathDB" id="FungiDB:SPRG_16186"/>
<keyword evidence="1" id="KW-0547">Nucleotide-binding</keyword>
<name>A0A067BUZ5_SAPPC</name>
<reference evidence="2 3" key="1">
    <citation type="journal article" date="2013" name="PLoS Genet.">
        <title>Distinctive expansion of potential virulence genes in the genome of the oomycete fish pathogen Saprolegnia parasitica.</title>
        <authorList>
            <person name="Jiang R.H."/>
            <person name="de Bruijn I."/>
            <person name="Haas B.J."/>
            <person name="Belmonte R."/>
            <person name="Lobach L."/>
            <person name="Christie J."/>
            <person name="van den Ackerveken G."/>
            <person name="Bottin A."/>
            <person name="Bulone V."/>
            <person name="Diaz-Moreno S.M."/>
            <person name="Dumas B."/>
            <person name="Fan L."/>
            <person name="Gaulin E."/>
            <person name="Govers F."/>
            <person name="Grenville-Briggs L.J."/>
            <person name="Horner N.R."/>
            <person name="Levin J.Z."/>
            <person name="Mammella M."/>
            <person name="Meijer H.J."/>
            <person name="Morris P."/>
            <person name="Nusbaum C."/>
            <person name="Oome S."/>
            <person name="Phillips A.J."/>
            <person name="van Rooyen D."/>
            <person name="Rzeszutek E."/>
            <person name="Saraiva M."/>
            <person name="Secombes C.J."/>
            <person name="Seidl M.F."/>
            <person name="Snel B."/>
            <person name="Stassen J.H."/>
            <person name="Sykes S."/>
            <person name="Tripathy S."/>
            <person name="van den Berg H."/>
            <person name="Vega-Arreguin J.C."/>
            <person name="Wawra S."/>
            <person name="Young S.K."/>
            <person name="Zeng Q."/>
            <person name="Dieguez-Uribeondo J."/>
            <person name="Russ C."/>
            <person name="Tyler B.M."/>
            <person name="van West P."/>
        </authorList>
    </citation>
    <scope>NUCLEOTIDE SEQUENCE [LARGE SCALE GENOMIC DNA]</scope>
    <source>
        <strain evidence="2 3">CBS 223.65</strain>
    </source>
</reference>
<sequence length="56" mass="6242">MERPAKVVTMGEYVVEKKIGKGSYAQVYRGYHQVTHVPVAVKVIDGSKLNPKLLDN</sequence>
<dbReference type="OrthoDB" id="1702496at2759"/>
<dbReference type="RefSeq" id="XP_012210840.1">
    <property type="nucleotide sequence ID" value="XM_012355450.1"/>
</dbReference>
<dbReference type="KEGG" id="spar:SPRG_16186"/>
<organism evidence="2 3">
    <name type="scientific">Saprolegnia parasitica (strain CBS 223.65)</name>
    <dbReference type="NCBI Taxonomy" id="695850"/>
    <lineage>
        <taxon>Eukaryota</taxon>
        <taxon>Sar</taxon>
        <taxon>Stramenopiles</taxon>
        <taxon>Oomycota</taxon>
        <taxon>Saprolegniomycetes</taxon>
        <taxon>Saprolegniales</taxon>
        <taxon>Saprolegniaceae</taxon>
        <taxon>Saprolegnia</taxon>
    </lineage>
</organism>
<gene>
    <name evidence="2" type="ORF">SPRG_16186</name>
</gene>
<proteinExistence type="predicted"/>
<dbReference type="Gene3D" id="3.30.200.20">
    <property type="entry name" value="Phosphorylase Kinase, domain 1"/>
    <property type="match status" value="1"/>
</dbReference>
<dbReference type="STRING" id="695850.A0A067BUZ5"/>
<dbReference type="InterPro" id="IPR011009">
    <property type="entry name" value="Kinase-like_dom_sf"/>
</dbReference>